<dbReference type="EMBL" id="JAQQKX010000004">
    <property type="protein sequence ID" value="MDC7682894.1"/>
    <property type="molecule type" value="Genomic_DNA"/>
</dbReference>
<protein>
    <submittedName>
        <fullName evidence="5">NUDIX domain-containing protein</fullName>
    </submittedName>
</protein>
<evidence type="ECO:0000259" key="4">
    <source>
        <dbReference type="PROSITE" id="PS51462"/>
    </source>
</evidence>
<dbReference type="PROSITE" id="PS51462">
    <property type="entry name" value="NUDIX"/>
    <property type="match status" value="1"/>
</dbReference>
<dbReference type="InterPro" id="IPR000086">
    <property type="entry name" value="NUDIX_hydrolase_dom"/>
</dbReference>
<keyword evidence="2 3" id="KW-0378">Hydrolase</keyword>
<dbReference type="Pfam" id="PF01467">
    <property type="entry name" value="CTP_transf_like"/>
    <property type="match status" value="1"/>
</dbReference>
<dbReference type="InterPro" id="IPR020476">
    <property type="entry name" value="Nudix_hydrolase"/>
</dbReference>
<dbReference type="RefSeq" id="WP_272747381.1">
    <property type="nucleotide sequence ID" value="NZ_JAQQKX010000004.1"/>
</dbReference>
<dbReference type="PROSITE" id="PS00893">
    <property type="entry name" value="NUDIX_BOX"/>
    <property type="match status" value="1"/>
</dbReference>
<gene>
    <name evidence="5" type="ORF">PQU92_06380</name>
</gene>
<organism evidence="5 6">
    <name type="scientific">Asticcacaulis aquaticus</name>
    <dbReference type="NCBI Taxonomy" id="2984212"/>
    <lineage>
        <taxon>Bacteria</taxon>
        <taxon>Pseudomonadati</taxon>
        <taxon>Pseudomonadota</taxon>
        <taxon>Alphaproteobacteria</taxon>
        <taxon>Caulobacterales</taxon>
        <taxon>Caulobacteraceae</taxon>
        <taxon>Asticcacaulis</taxon>
    </lineage>
</organism>
<evidence type="ECO:0000313" key="6">
    <source>
        <dbReference type="Proteomes" id="UP001214854"/>
    </source>
</evidence>
<evidence type="ECO:0000256" key="1">
    <source>
        <dbReference type="ARBA" id="ARBA00001946"/>
    </source>
</evidence>
<accession>A0ABT5HS64</accession>
<comment type="cofactor">
    <cofactor evidence="1">
        <name>Mg(2+)</name>
        <dbReference type="ChEBI" id="CHEBI:18420"/>
    </cofactor>
</comment>
<name>A0ABT5HS64_9CAUL</name>
<comment type="caution">
    <text evidence="5">The sequence shown here is derived from an EMBL/GenBank/DDBJ whole genome shotgun (WGS) entry which is preliminary data.</text>
</comment>
<feature type="domain" description="Nudix hydrolase" evidence="4">
    <location>
        <begin position="177"/>
        <end position="313"/>
    </location>
</feature>
<sequence length="317" mass="35318">MSDRYDLLLVIGRFQPFCDAHRHAIASVASLADRVRVVVVGDDMPRSARYPFTMTERLAIIRAEGFDAVAVPEVLTAGERMAQLEGLSDGRLTALFVFDGDYRDVSVSKLYPVPDIEVASDAIRTAWLEGQAFGEVSDTTRGIMADVAADPAFPALREEHAYIRQYKQEWAAAPYPPVMVTVDTFIRHDGKVLLVKRGGLPGRGQWALPGGFLDQDETLFEAALRELHEETGLRLTPEEGRTYLTGQRVFDQPQRSARGRTITHAFAFDLSGLDLPELIAGDDAAAAKWTGIDCARNMRKHMFEDHYLILDYFLNKA</sequence>
<dbReference type="SUPFAM" id="SSF52374">
    <property type="entry name" value="Nucleotidylyl transferase"/>
    <property type="match status" value="1"/>
</dbReference>
<evidence type="ECO:0000256" key="2">
    <source>
        <dbReference type="ARBA" id="ARBA00022801"/>
    </source>
</evidence>
<dbReference type="InterPro" id="IPR015797">
    <property type="entry name" value="NUDIX_hydrolase-like_dom_sf"/>
</dbReference>
<comment type="similarity">
    <text evidence="3">Belongs to the Nudix hydrolase family.</text>
</comment>
<proteinExistence type="inferred from homology"/>
<dbReference type="InterPro" id="IPR020084">
    <property type="entry name" value="NUDIX_hydrolase_CS"/>
</dbReference>
<dbReference type="PRINTS" id="PR00502">
    <property type="entry name" value="NUDIXFAMILY"/>
</dbReference>
<dbReference type="Gene3D" id="3.40.50.620">
    <property type="entry name" value="HUPs"/>
    <property type="match status" value="1"/>
</dbReference>
<dbReference type="PANTHER" id="PTHR43736">
    <property type="entry name" value="ADP-RIBOSE PYROPHOSPHATASE"/>
    <property type="match status" value="1"/>
</dbReference>
<dbReference type="CDD" id="cd18873">
    <property type="entry name" value="NUDIX_NadM_like"/>
    <property type="match status" value="1"/>
</dbReference>
<evidence type="ECO:0000313" key="5">
    <source>
        <dbReference type="EMBL" id="MDC7682894.1"/>
    </source>
</evidence>
<evidence type="ECO:0000256" key="3">
    <source>
        <dbReference type="RuleBase" id="RU003476"/>
    </source>
</evidence>
<dbReference type="SUPFAM" id="SSF55811">
    <property type="entry name" value="Nudix"/>
    <property type="match status" value="1"/>
</dbReference>
<dbReference type="Proteomes" id="UP001214854">
    <property type="component" value="Unassembled WGS sequence"/>
</dbReference>
<dbReference type="PANTHER" id="PTHR43736:SF1">
    <property type="entry name" value="DIHYDRONEOPTERIN TRIPHOSPHATE DIPHOSPHATASE"/>
    <property type="match status" value="1"/>
</dbReference>
<dbReference type="InterPro" id="IPR004821">
    <property type="entry name" value="Cyt_trans-like"/>
</dbReference>
<dbReference type="InterPro" id="IPR014729">
    <property type="entry name" value="Rossmann-like_a/b/a_fold"/>
</dbReference>
<dbReference type="Gene3D" id="3.90.79.10">
    <property type="entry name" value="Nucleoside Triphosphate Pyrophosphohydrolase"/>
    <property type="match status" value="1"/>
</dbReference>
<reference evidence="5 6" key="1">
    <citation type="submission" date="2023-01" db="EMBL/GenBank/DDBJ databases">
        <title>Novel species of the genus Asticcacaulis isolated from rivers.</title>
        <authorList>
            <person name="Lu H."/>
        </authorList>
    </citation>
    <scope>NUCLEOTIDE SEQUENCE [LARGE SCALE GENOMIC DNA]</scope>
    <source>
        <strain evidence="5 6">BYS171W</strain>
    </source>
</reference>
<keyword evidence="6" id="KW-1185">Reference proteome</keyword>
<dbReference type="Pfam" id="PF00293">
    <property type="entry name" value="NUDIX"/>
    <property type="match status" value="1"/>
</dbReference>